<protein>
    <submittedName>
        <fullName evidence="1">Uncharacterized protein</fullName>
    </submittedName>
</protein>
<keyword evidence="2" id="KW-1185">Reference proteome</keyword>
<evidence type="ECO:0000313" key="2">
    <source>
        <dbReference type="Proteomes" id="UP000008237"/>
    </source>
</evidence>
<evidence type="ECO:0000313" key="1">
    <source>
        <dbReference type="EMBL" id="EFN77406.1"/>
    </source>
</evidence>
<gene>
    <name evidence="1" type="ORF">EAI_14537</name>
</gene>
<dbReference type="EMBL" id="GL452364">
    <property type="protein sequence ID" value="EFN77406.1"/>
    <property type="molecule type" value="Genomic_DNA"/>
</dbReference>
<accession>E2C420</accession>
<dbReference type="InParanoid" id="E2C420"/>
<organism evidence="2">
    <name type="scientific">Harpegnathos saltator</name>
    <name type="common">Jerdon's jumping ant</name>
    <dbReference type="NCBI Taxonomy" id="610380"/>
    <lineage>
        <taxon>Eukaryota</taxon>
        <taxon>Metazoa</taxon>
        <taxon>Ecdysozoa</taxon>
        <taxon>Arthropoda</taxon>
        <taxon>Hexapoda</taxon>
        <taxon>Insecta</taxon>
        <taxon>Pterygota</taxon>
        <taxon>Neoptera</taxon>
        <taxon>Endopterygota</taxon>
        <taxon>Hymenoptera</taxon>
        <taxon>Apocrita</taxon>
        <taxon>Aculeata</taxon>
        <taxon>Formicoidea</taxon>
        <taxon>Formicidae</taxon>
        <taxon>Ponerinae</taxon>
        <taxon>Ponerini</taxon>
        <taxon>Harpegnathos</taxon>
    </lineage>
</organism>
<dbReference type="AlphaFoldDB" id="E2C420"/>
<proteinExistence type="predicted"/>
<sequence>MKRTEQLLGLAARTKMTTELSLIWECTQTPETLGQSNRVTLMWITERIRGYWVNLELRIGWLKMGLASILTDRIAGVLLPLAVSKDYTGRENLFEGGKSVAG</sequence>
<name>E2C420_HARSA</name>
<dbReference type="Proteomes" id="UP000008237">
    <property type="component" value="Unassembled WGS sequence"/>
</dbReference>
<reference evidence="1 2" key="1">
    <citation type="journal article" date="2010" name="Science">
        <title>Genomic comparison of the ants Camponotus floridanus and Harpegnathos saltator.</title>
        <authorList>
            <person name="Bonasio R."/>
            <person name="Zhang G."/>
            <person name="Ye C."/>
            <person name="Mutti N.S."/>
            <person name="Fang X."/>
            <person name="Qin N."/>
            <person name="Donahue G."/>
            <person name="Yang P."/>
            <person name="Li Q."/>
            <person name="Li C."/>
            <person name="Zhang P."/>
            <person name="Huang Z."/>
            <person name="Berger S.L."/>
            <person name="Reinberg D."/>
            <person name="Wang J."/>
            <person name="Liebig J."/>
        </authorList>
    </citation>
    <scope>NUCLEOTIDE SEQUENCE [LARGE SCALE GENOMIC DNA]</scope>
    <source>
        <strain evidence="1 2">R22 G/1</strain>
    </source>
</reference>